<dbReference type="EMBL" id="CP036265">
    <property type="protein sequence ID" value="QDT15033.1"/>
    <property type="molecule type" value="Genomic_DNA"/>
</dbReference>
<organism evidence="2 3">
    <name type="scientific">Alienimonas californiensis</name>
    <dbReference type="NCBI Taxonomy" id="2527989"/>
    <lineage>
        <taxon>Bacteria</taxon>
        <taxon>Pseudomonadati</taxon>
        <taxon>Planctomycetota</taxon>
        <taxon>Planctomycetia</taxon>
        <taxon>Planctomycetales</taxon>
        <taxon>Planctomycetaceae</taxon>
        <taxon>Alienimonas</taxon>
    </lineage>
</organism>
<reference evidence="2 3" key="1">
    <citation type="submission" date="2019-02" db="EMBL/GenBank/DDBJ databases">
        <title>Deep-cultivation of Planctomycetes and their phenomic and genomic characterization uncovers novel biology.</title>
        <authorList>
            <person name="Wiegand S."/>
            <person name="Jogler M."/>
            <person name="Boedeker C."/>
            <person name="Pinto D."/>
            <person name="Vollmers J."/>
            <person name="Rivas-Marin E."/>
            <person name="Kohn T."/>
            <person name="Peeters S.H."/>
            <person name="Heuer A."/>
            <person name="Rast P."/>
            <person name="Oberbeckmann S."/>
            <person name="Bunk B."/>
            <person name="Jeske O."/>
            <person name="Meyerdierks A."/>
            <person name="Storesund J.E."/>
            <person name="Kallscheuer N."/>
            <person name="Luecker S."/>
            <person name="Lage O.M."/>
            <person name="Pohl T."/>
            <person name="Merkel B.J."/>
            <person name="Hornburger P."/>
            <person name="Mueller R.-W."/>
            <person name="Bruemmer F."/>
            <person name="Labrenz M."/>
            <person name="Spormann A.M."/>
            <person name="Op den Camp H."/>
            <person name="Overmann J."/>
            <person name="Amann R."/>
            <person name="Jetten M.S.M."/>
            <person name="Mascher T."/>
            <person name="Medema M.H."/>
            <person name="Devos D.P."/>
            <person name="Kaster A.-K."/>
            <person name="Ovreas L."/>
            <person name="Rohde M."/>
            <person name="Galperin M.Y."/>
            <person name="Jogler C."/>
        </authorList>
    </citation>
    <scope>NUCLEOTIDE SEQUENCE [LARGE SCALE GENOMIC DNA]</scope>
    <source>
        <strain evidence="2 3">CA12</strain>
    </source>
</reference>
<name>A0A517P6P2_9PLAN</name>
<keyword evidence="3" id="KW-1185">Reference proteome</keyword>
<accession>A0A517P6P2</accession>
<gene>
    <name evidence="2" type="ORF">CA12_11130</name>
</gene>
<dbReference type="RefSeq" id="WP_145357873.1">
    <property type="nucleotide sequence ID" value="NZ_CP036265.1"/>
</dbReference>
<dbReference type="Proteomes" id="UP000318741">
    <property type="component" value="Chromosome"/>
</dbReference>
<evidence type="ECO:0000256" key="1">
    <source>
        <dbReference type="SAM" id="MobiDB-lite"/>
    </source>
</evidence>
<dbReference type="AlphaFoldDB" id="A0A517P6P2"/>
<feature type="compositionally biased region" description="Acidic residues" evidence="1">
    <location>
        <begin position="1"/>
        <end position="15"/>
    </location>
</feature>
<proteinExistence type="predicted"/>
<evidence type="ECO:0000313" key="3">
    <source>
        <dbReference type="Proteomes" id="UP000318741"/>
    </source>
</evidence>
<protein>
    <submittedName>
        <fullName evidence="2">Uncharacterized protein</fullName>
    </submittedName>
</protein>
<dbReference type="KEGG" id="acaf:CA12_11130"/>
<feature type="region of interest" description="Disordered" evidence="1">
    <location>
        <begin position="1"/>
        <end position="65"/>
    </location>
</feature>
<evidence type="ECO:0000313" key="2">
    <source>
        <dbReference type="EMBL" id="QDT15033.1"/>
    </source>
</evidence>
<sequence length="148" mass="15701">MFLDDAEPEGDEELTLVDLDPNGDRDRSDAAATHQIAVGDNAVDGRFGHHDLATEPTRDRPFVVNPGDGTLVAVNLENWKPGDGAVCPREFERRAERRPPDGLKRGPTNVAAHSAAAGWPGASSLSDLIGVSRSFLNSTSEPSACTAI</sequence>
<feature type="compositionally biased region" description="Basic and acidic residues" evidence="1">
    <location>
        <begin position="46"/>
        <end position="61"/>
    </location>
</feature>